<evidence type="ECO:0000256" key="2">
    <source>
        <dbReference type="ARBA" id="ARBA00023143"/>
    </source>
</evidence>
<dbReference type="AlphaFoldDB" id="A0A6N8DM11"/>
<dbReference type="GO" id="GO:0009288">
    <property type="term" value="C:bacterial-type flagellum"/>
    <property type="evidence" value="ECO:0007669"/>
    <property type="project" value="UniProtKB-SubCell"/>
</dbReference>
<keyword evidence="2 3" id="KW-0975">Bacterial flagellum</keyword>
<evidence type="ECO:0000313" key="6">
    <source>
        <dbReference type="EMBL" id="MTV31447.1"/>
    </source>
</evidence>
<evidence type="ECO:0000259" key="5">
    <source>
        <dbReference type="Pfam" id="PF00700"/>
    </source>
</evidence>
<comment type="caution">
    <text evidence="6">The sequence shown here is derived from an EMBL/GenBank/DDBJ whole genome shotgun (WGS) entry which is preliminary data.</text>
</comment>
<dbReference type="SUPFAM" id="SSF64518">
    <property type="entry name" value="Phase 1 flagellin"/>
    <property type="match status" value="1"/>
</dbReference>
<dbReference type="EMBL" id="WNKS01000008">
    <property type="protein sequence ID" value="MTV31447.1"/>
    <property type="molecule type" value="Genomic_DNA"/>
</dbReference>
<gene>
    <name evidence="6" type="ORF">GJ654_10615</name>
</gene>
<dbReference type="PANTHER" id="PTHR42792">
    <property type="entry name" value="FLAGELLIN"/>
    <property type="match status" value="1"/>
</dbReference>
<evidence type="ECO:0000259" key="4">
    <source>
        <dbReference type="Pfam" id="PF00669"/>
    </source>
</evidence>
<feature type="domain" description="Flagellin C-terminal" evidence="5">
    <location>
        <begin position="250"/>
        <end position="334"/>
    </location>
</feature>
<feature type="domain" description="Flagellin N-terminal" evidence="4">
    <location>
        <begin position="30"/>
        <end position="165"/>
    </location>
</feature>
<accession>A0A6N8DM11</accession>
<dbReference type="PANTHER" id="PTHR42792:SF2">
    <property type="entry name" value="FLAGELLIN"/>
    <property type="match status" value="1"/>
</dbReference>
<dbReference type="OrthoDB" id="8328560at2"/>
<protein>
    <recommendedName>
        <fullName evidence="3">Flagellin</fullName>
    </recommendedName>
</protein>
<dbReference type="GO" id="GO:0005198">
    <property type="term" value="F:structural molecule activity"/>
    <property type="evidence" value="ECO:0007669"/>
    <property type="project" value="UniProtKB-UniRule"/>
</dbReference>
<sequence length="335" mass="34392">MTPSPLFRSARDVPQHDFNAPQEQFTMPSILTNASALTALQNLANTQKSLATTQEQLSTGLAVGSAKDNGAYWSIAQTMNSDNGALGAVGSSLKTTSAMLANFTSGIKAAISVVNKIKADLVLAEDPTQDLAKIQEDIKAQQNSLIQIANGGTFNEQNWMNGTVTGTANASVSSTITLVGGYTNDGGVQTISTAGSDINLFIGVASDIASATGGILGGTPTAGGTGSVLGTGAFDVTVSSAQSQIEDMLTSINNTISLLETSASSVGSVETQVSTQATFVSAMQANLSNGISALVDADMNQVSTRLQALQTQQQLGVQSLSIANQSTQMILKLFQ</sequence>
<keyword evidence="6" id="KW-0282">Flagellum</keyword>
<dbReference type="Pfam" id="PF00669">
    <property type="entry name" value="Flagellin_N"/>
    <property type="match status" value="1"/>
</dbReference>
<dbReference type="InterPro" id="IPR046358">
    <property type="entry name" value="Flagellin_C"/>
</dbReference>
<keyword evidence="6" id="KW-0969">Cilium</keyword>
<evidence type="ECO:0000256" key="1">
    <source>
        <dbReference type="ARBA" id="ARBA00005709"/>
    </source>
</evidence>
<dbReference type="Gene3D" id="1.20.1330.10">
    <property type="entry name" value="f41 fragment of flagellin, N-terminal domain"/>
    <property type="match status" value="1"/>
</dbReference>
<proteinExistence type="inferred from homology"/>
<keyword evidence="6" id="KW-0966">Cell projection</keyword>
<dbReference type="InterPro" id="IPR001029">
    <property type="entry name" value="Flagellin_N"/>
</dbReference>
<comment type="similarity">
    <text evidence="1 3">Belongs to the bacterial flagellin family.</text>
</comment>
<name>A0A6N8DM11_RHOAC</name>
<evidence type="ECO:0000313" key="7">
    <source>
        <dbReference type="Proteomes" id="UP000439113"/>
    </source>
</evidence>
<dbReference type="Proteomes" id="UP000439113">
    <property type="component" value="Unassembled WGS sequence"/>
</dbReference>
<reference evidence="6 7" key="1">
    <citation type="submission" date="2019-11" db="EMBL/GenBank/DDBJ databases">
        <title>Whole-genome sequence of a Rhodoblastus acidophilus DSM 142.</title>
        <authorList>
            <person name="Kyndt J.A."/>
            <person name="Meyer T.E."/>
        </authorList>
    </citation>
    <scope>NUCLEOTIDE SEQUENCE [LARGE SCALE GENOMIC DNA]</scope>
    <source>
        <strain evidence="6 7">DSM 142</strain>
    </source>
</reference>
<comment type="subcellular location">
    <subcellularLocation>
        <location evidence="3">Secreted</location>
    </subcellularLocation>
    <subcellularLocation>
        <location evidence="3">Bacterial flagellum</location>
    </subcellularLocation>
</comment>
<dbReference type="Pfam" id="PF00700">
    <property type="entry name" value="Flagellin_C"/>
    <property type="match status" value="1"/>
</dbReference>
<keyword evidence="3" id="KW-0964">Secreted</keyword>
<dbReference type="GO" id="GO:0005576">
    <property type="term" value="C:extracellular region"/>
    <property type="evidence" value="ECO:0007669"/>
    <property type="project" value="UniProtKB-SubCell"/>
</dbReference>
<comment type="function">
    <text evidence="3">Flagellin is the subunit protein which polymerizes to form the filaments of bacterial flagella.</text>
</comment>
<dbReference type="InterPro" id="IPR001492">
    <property type="entry name" value="Flagellin"/>
</dbReference>
<evidence type="ECO:0000256" key="3">
    <source>
        <dbReference type="RuleBase" id="RU362073"/>
    </source>
</evidence>
<organism evidence="6 7">
    <name type="scientific">Rhodoblastus acidophilus</name>
    <name type="common">Rhodopseudomonas acidophila</name>
    <dbReference type="NCBI Taxonomy" id="1074"/>
    <lineage>
        <taxon>Bacteria</taxon>
        <taxon>Pseudomonadati</taxon>
        <taxon>Pseudomonadota</taxon>
        <taxon>Alphaproteobacteria</taxon>
        <taxon>Hyphomicrobiales</taxon>
        <taxon>Rhodoblastaceae</taxon>
        <taxon>Rhodoblastus</taxon>
    </lineage>
</organism>